<dbReference type="Proteomes" id="UP000664277">
    <property type="component" value="Unassembled WGS sequence"/>
</dbReference>
<evidence type="ECO:0000256" key="1">
    <source>
        <dbReference type="SAM" id="MobiDB-lite"/>
    </source>
</evidence>
<feature type="non-terminal residue" evidence="2">
    <location>
        <position position="1"/>
    </location>
</feature>
<reference evidence="2" key="1">
    <citation type="submission" date="2021-02" db="EMBL/GenBank/DDBJ databases">
        <title>Genome-Resolved Metagenomics of a Microbial Community Performing Photosynthetic Biological Nutrient Removal.</title>
        <authorList>
            <person name="Mcdaniel E.A."/>
        </authorList>
    </citation>
    <scope>NUCLEOTIDE SEQUENCE</scope>
    <source>
        <strain evidence="2">UWPOB_OBS1</strain>
    </source>
</reference>
<accession>A0A8J7PJS4</accession>
<sequence length="419" mass="45177">VVLLALPLLSMCLIVWNTVSFSLPSTFVAGPNGHDNSVWQTAKGGQGGGDPTFDKAALSSGFLQFGNINELTNKASFDRAMNTNYCRPGDAIAASQGKDNQLSVADAVAKQPDNSPQAKAASLFNKDVSDEQKIATIRDLANSGVKNLSYKDDAGKEHKLRLETIKAGSNQMVHMYAGDGDGREKIALRGISKADGSVERARDSRGNHVDYQAKGYAQIATPQGDSIKAEDRGAKGIQKDAARVAGKDAARTREGAEQAPEAKPGTIDRSRFDAELKDPRVMAAFAGRLRSEVGSQGPEAHLAFAEKVMNRAMARNQTLMQALTGSYYPTHHPGRSDNPKYIEAITKAWKEGTDTTLGATGNASGKVGFGKAGGHYDKQGHWVSPNQTVRINGERFGYEQVDINRGWLKKYEQLKQPRV</sequence>
<name>A0A8J7PJS4_9BACT</name>
<feature type="compositionally biased region" description="Basic and acidic residues" evidence="1">
    <location>
        <begin position="237"/>
        <end position="256"/>
    </location>
</feature>
<dbReference type="EMBL" id="JAFLCK010000024">
    <property type="protein sequence ID" value="MBN8661713.1"/>
    <property type="molecule type" value="Genomic_DNA"/>
</dbReference>
<evidence type="ECO:0000313" key="2">
    <source>
        <dbReference type="EMBL" id="MBN8661713.1"/>
    </source>
</evidence>
<proteinExistence type="predicted"/>
<evidence type="ECO:0000313" key="3">
    <source>
        <dbReference type="Proteomes" id="UP000664277"/>
    </source>
</evidence>
<dbReference type="AlphaFoldDB" id="A0A8J7PJS4"/>
<comment type="caution">
    <text evidence="2">The sequence shown here is derived from an EMBL/GenBank/DDBJ whole genome shotgun (WGS) entry which is preliminary data.</text>
</comment>
<gene>
    <name evidence="2" type="ORF">J0M35_15210</name>
</gene>
<feature type="region of interest" description="Disordered" evidence="1">
    <location>
        <begin position="237"/>
        <end position="264"/>
    </location>
</feature>
<organism evidence="2 3">
    <name type="scientific">Candidatus Obscuribacter phosphatis</name>
    <dbReference type="NCBI Taxonomy" id="1906157"/>
    <lineage>
        <taxon>Bacteria</taxon>
        <taxon>Bacillati</taxon>
        <taxon>Candidatus Melainabacteria</taxon>
        <taxon>Candidatus Obscuribacterales</taxon>
        <taxon>Candidatus Obscuribacteraceae</taxon>
        <taxon>Candidatus Obscuribacter</taxon>
    </lineage>
</organism>
<protein>
    <submittedName>
        <fullName evidence="2">Uncharacterized protein</fullName>
    </submittedName>
</protein>